<protein>
    <recommendedName>
        <fullName evidence="10">Cyclin N-terminal domain-containing protein</fullName>
    </recommendedName>
</protein>
<evidence type="ECO:0000259" key="7">
    <source>
        <dbReference type="SMART" id="SM01332"/>
    </source>
</evidence>
<reference evidence="8 9" key="1">
    <citation type="journal article" date="2023" name="bioRxiv">
        <title>Genome report: Whole genome sequence and annotation of Penstemon davidsonii.</title>
        <authorList>
            <person name="Ostevik K.L."/>
            <person name="Alabady M."/>
            <person name="Zhang M."/>
            <person name="Rausher M.D."/>
        </authorList>
    </citation>
    <scope>NUCLEOTIDE SEQUENCE [LARGE SCALE GENOMIC DNA]</scope>
    <source>
        <strain evidence="8">DNT005</strain>
        <tissue evidence="8">Whole leaf</tissue>
    </source>
</reference>
<evidence type="ECO:0008006" key="10">
    <source>
        <dbReference type="Google" id="ProtNLM"/>
    </source>
</evidence>
<evidence type="ECO:0000256" key="5">
    <source>
        <dbReference type="SAM" id="MobiDB-lite"/>
    </source>
</evidence>
<accession>A0ABR0DMQ9</accession>
<gene>
    <name evidence="8" type="ORF">RD792_001070</name>
</gene>
<dbReference type="CDD" id="cd20543">
    <property type="entry name" value="CYCLIN_AtCycD-like_rpt1"/>
    <property type="match status" value="1"/>
</dbReference>
<dbReference type="Pfam" id="PF02984">
    <property type="entry name" value="Cyclin_C"/>
    <property type="match status" value="1"/>
</dbReference>
<dbReference type="SMART" id="SM00385">
    <property type="entry name" value="CYCLIN"/>
    <property type="match status" value="1"/>
</dbReference>
<dbReference type="InterPro" id="IPR004367">
    <property type="entry name" value="Cyclin_C-dom"/>
</dbReference>
<dbReference type="InterPro" id="IPR048258">
    <property type="entry name" value="Cyclins_cyclin-box"/>
</dbReference>
<evidence type="ECO:0000256" key="3">
    <source>
        <dbReference type="ARBA" id="ARBA00023306"/>
    </source>
</evidence>
<organism evidence="8 9">
    <name type="scientific">Penstemon davidsonii</name>
    <dbReference type="NCBI Taxonomy" id="160366"/>
    <lineage>
        <taxon>Eukaryota</taxon>
        <taxon>Viridiplantae</taxon>
        <taxon>Streptophyta</taxon>
        <taxon>Embryophyta</taxon>
        <taxon>Tracheophyta</taxon>
        <taxon>Spermatophyta</taxon>
        <taxon>Magnoliopsida</taxon>
        <taxon>eudicotyledons</taxon>
        <taxon>Gunneridae</taxon>
        <taxon>Pentapetalae</taxon>
        <taxon>asterids</taxon>
        <taxon>lamiids</taxon>
        <taxon>Lamiales</taxon>
        <taxon>Plantaginaceae</taxon>
        <taxon>Cheloneae</taxon>
        <taxon>Penstemon</taxon>
    </lineage>
</organism>
<evidence type="ECO:0000256" key="2">
    <source>
        <dbReference type="ARBA" id="ARBA00023127"/>
    </source>
</evidence>
<dbReference type="Gene3D" id="1.10.472.10">
    <property type="entry name" value="Cyclin-like"/>
    <property type="match status" value="2"/>
</dbReference>
<feature type="region of interest" description="Disordered" evidence="5">
    <location>
        <begin position="330"/>
        <end position="356"/>
    </location>
</feature>
<evidence type="ECO:0000256" key="4">
    <source>
        <dbReference type="RuleBase" id="RU000383"/>
    </source>
</evidence>
<dbReference type="PROSITE" id="PS00292">
    <property type="entry name" value="CYCLINS"/>
    <property type="match status" value="1"/>
</dbReference>
<comment type="caution">
    <text evidence="8">The sequence shown here is derived from an EMBL/GenBank/DDBJ whole genome shotgun (WGS) entry which is preliminary data.</text>
</comment>
<dbReference type="SUPFAM" id="SSF47954">
    <property type="entry name" value="Cyclin-like"/>
    <property type="match status" value="1"/>
</dbReference>
<dbReference type="CDD" id="cd20544">
    <property type="entry name" value="CYCLIN_AtCycD-like_rpt2"/>
    <property type="match status" value="1"/>
</dbReference>
<keyword evidence="2 4" id="KW-0195">Cyclin</keyword>
<feature type="compositionally biased region" description="Basic residues" evidence="5">
    <location>
        <begin position="346"/>
        <end position="356"/>
    </location>
</feature>
<dbReference type="Proteomes" id="UP001291926">
    <property type="component" value="Unassembled WGS sequence"/>
</dbReference>
<name>A0ABR0DMQ9_9LAMI</name>
<feature type="domain" description="Cyclin C-terminal" evidence="7">
    <location>
        <begin position="192"/>
        <end position="311"/>
    </location>
</feature>
<evidence type="ECO:0000256" key="1">
    <source>
        <dbReference type="ARBA" id="ARBA00022618"/>
    </source>
</evidence>
<dbReference type="PANTHER" id="PTHR10177">
    <property type="entry name" value="CYCLINS"/>
    <property type="match status" value="1"/>
</dbReference>
<dbReference type="SMART" id="SM01332">
    <property type="entry name" value="Cyclin_C"/>
    <property type="match status" value="1"/>
</dbReference>
<dbReference type="Pfam" id="PF00134">
    <property type="entry name" value="Cyclin_N"/>
    <property type="match status" value="1"/>
</dbReference>
<sequence length="356" mass="39936">MTEKSRFDCSGTDLLCNEEINDDPDFQSFDEENETGGSDSTPLIHLPCLSEECIGWMLERERKHLPKNDYISRFTNGELDVSLRREALDWMFKACAFYNFGELSLYTAVSYFDRFLSVYKLPAISLERGDKTWAIQLVSVACLSLAAKIEEVNVPSTVDLQAGEPKYLFEAKTIQRMEIVVLNHLKWNIKAYTPFSFIDYYLRKMNNGEFPSGNLINKSVQIILNTTKVIDFLEFRPSETAAAVAIYVSGEIQAIHIDKALSSLVGVEKVERVVKCIELIQDLSSNIGISSSSYTTTSNVNVARASASSSVLHSPIGVLDAAFHSYKSDERTVGPCPSSSQNSPQTKRRKLNQNQF</sequence>
<proteinExistence type="inferred from homology"/>
<evidence type="ECO:0000313" key="9">
    <source>
        <dbReference type="Proteomes" id="UP001291926"/>
    </source>
</evidence>
<keyword evidence="1" id="KW-0132">Cell division</keyword>
<dbReference type="InterPro" id="IPR013763">
    <property type="entry name" value="Cyclin-like_dom"/>
</dbReference>
<feature type="domain" description="Cyclin-like" evidence="6">
    <location>
        <begin position="89"/>
        <end position="183"/>
    </location>
</feature>
<keyword evidence="3" id="KW-0131">Cell cycle</keyword>
<evidence type="ECO:0000259" key="6">
    <source>
        <dbReference type="SMART" id="SM00385"/>
    </source>
</evidence>
<dbReference type="InterPro" id="IPR036915">
    <property type="entry name" value="Cyclin-like_sf"/>
</dbReference>
<dbReference type="InterPro" id="IPR006671">
    <property type="entry name" value="Cyclin_N"/>
</dbReference>
<comment type="similarity">
    <text evidence="4">Belongs to the cyclin family.</text>
</comment>
<evidence type="ECO:0000313" key="8">
    <source>
        <dbReference type="EMBL" id="KAK4490394.1"/>
    </source>
</evidence>
<keyword evidence="9" id="KW-1185">Reference proteome</keyword>
<dbReference type="InterPro" id="IPR039361">
    <property type="entry name" value="Cyclin"/>
</dbReference>
<dbReference type="EMBL" id="JAYDYQ010001087">
    <property type="protein sequence ID" value="KAK4490394.1"/>
    <property type="molecule type" value="Genomic_DNA"/>
</dbReference>